<feature type="transmembrane region" description="Helical" evidence="8">
    <location>
        <begin position="393"/>
        <end position="411"/>
    </location>
</feature>
<evidence type="ECO:0000256" key="8">
    <source>
        <dbReference type="SAM" id="Phobius"/>
    </source>
</evidence>
<dbReference type="PROSITE" id="PS50850">
    <property type="entry name" value="MFS"/>
    <property type="match status" value="1"/>
</dbReference>
<proteinExistence type="predicted"/>
<organism evidence="10 11">
    <name type="scientific">Parthenolecanium corni</name>
    <dbReference type="NCBI Taxonomy" id="536013"/>
    <lineage>
        <taxon>Eukaryota</taxon>
        <taxon>Metazoa</taxon>
        <taxon>Ecdysozoa</taxon>
        <taxon>Arthropoda</taxon>
        <taxon>Hexapoda</taxon>
        <taxon>Insecta</taxon>
        <taxon>Pterygota</taxon>
        <taxon>Neoptera</taxon>
        <taxon>Paraneoptera</taxon>
        <taxon>Hemiptera</taxon>
        <taxon>Sternorrhyncha</taxon>
        <taxon>Coccoidea</taxon>
        <taxon>Coccidae</taxon>
        <taxon>Parthenolecanium</taxon>
    </lineage>
</organism>
<evidence type="ECO:0000256" key="6">
    <source>
        <dbReference type="ARBA" id="ARBA00022989"/>
    </source>
</evidence>
<keyword evidence="3" id="KW-1003">Cell membrane</keyword>
<evidence type="ECO:0000256" key="7">
    <source>
        <dbReference type="ARBA" id="ARBA00023136"/>
    </source>
</evidence>
<dbReference type="Proteomes" id="UP001367676">
    <property type="component" value="Unassembled WGS sequence"/>
</dbReference>
<dbReference type="GO" id="GO:0005886">
    <property type="term" value="C:plasma membrane"/>
    <property type="evidence" value="ECO:0007669"/>
    <property type="project" value="UniProtKB-SubCell"/>
</dbReference>
<dbReference type="PROSITE" id="PS00216">
    <property type="entry name" value="SUGAR_TRANSPORT_1"/>
    <property type="match status" value="1"/>
</dbReference>
<dbReference type="FunFam" id="1.20.1250.20:FF:000218">
    <property type="entry name" value="facilitated trehalose transporter Tret1"/>
    <property type="match status" value="1"/>
</dbReference>
<reference evidence="10 11" key="1">
    <citation type="submission" date="2024-03" db="EMBL/GenBank/DDBJ databases">
        <title>Adaptation during the transition from Ophiocordyceps entomopathogen to insect associate is accompanied by gene loss and intensified selection.</title>
        <authorList>
            <person name="Ward C.M."/>
            <person name="Onetto C.A."/>
            <person name="Borneman A.R."/>
        </authorList>
    </citation>
    <scope>NUCLEOTIDE SEQUENCE [LARGE SCALE GENOMIC DNA]</scope>
    <source>
        <strain evidence="10">AWRI1</strain>
        <tissue evidence="10">Single Adult Female</tissue>
    </source>
</reference>
<keyword evidence="6 8" id="KW-1133">Transmembrane helix</keyword>
<protein>
    <recommendedName>
        <fullName evidence="9">Major facilitator superfamily (MFS) profile domain-containing protein</fullName>
    </recommendedName>
</protein>
<feature type="transmembrane region" description="Helical" evidence="8">
    <location>
        <begin position="146"/>
        <end position="163"/>
    </location>
</feature>
<keyword evidence="4" id="KW-0762">Sugar transport</keyword>
<dbReference type="GO" id="GO:0022857">
    <property type="term" value="F:transmembrane transporter activity"/>
    <property type="evidence" value="ECO:0007669"/>
    <property type="project" value="InterPro"/>
</dbReference>
<feature type="domain" description="Major facilitator superfamily (MFS) profile" evidence="9">
    <location>
        <begin position="1"/>
        <end position="415"/>
    </location>
</feature>
<dbReference type="Gene3D" id="1.20.1250.20">
    <property type="entry name" value="MFS general substrate transporter like domains"/>
    <property type="match status" value="1"/>
</dbReference>
<comment type="subcellular location">
    <subcellularLocation>
        <location evidence="1">Cell membrane</location>
        <topology evidence="1">Multi-pass membrane protein</topology>
    </subcellularLocation>
</comment>
<dbReference type="InterPro" id="IPR005828">
    <property type="entry name" value="MFS_sugar_transport-like"/>
</dbReference>
<feature type="transmembrane region" description="Helical" evidence="8">
    <location>
        <begin position="226"/>
        <end position="245"/>
    </location>
</feature>
<dbReference type="InterPro" id="IPR050549">
    <property type="entry name" value="MFS_Trehalose_Transporter"/>
</dbReference>
<evidence type="ECO:0000256" key="2">
    <source>
        <dbReference type="ARBA" id="ARBA00022448"/>
    </source>
</evidence>
<dbReference type="InterPro" id="IPR020846">
    <property type="entry name" value="MFS_dom"/>
</dbReference>
<comment type="caution">
    <text evidence="10">The sequence shown here is derived from an EMBL/GenBank/DDBJ whole genome shotgun (WGS) entry which is preliminary data.</text>
</comment>
<dbReference type="PANTHER" id="PTHR48021:SF1">
    <property type="entry name" value="GH07001P-RELATED"/>
    <property type="match status" value="1"/>
</dbReference>
<keyword evidence="5 8" id="KW-0812">Transmembrane</keyword>
<dbReference type="EMBL" id="JBBCAQ010000037">
    <property type="protein sequence ID" value="KAK7573736.1"/>
    <property type="molecule type" value="Genomic_DNA"/>
</dbReference>
<evidence type="ECO:0000259" key="9">
    <source>
        <dbReference type="PROSITE" id="PS50850"/>
    </source>
</evidence>
<feature type="transmembrane region" description="Helical" evidence="8">
    <location>
        <begin position="323"/>
        <end position="348"/>
    </location>
</feature>
<feature type="transmembrane region" description="Helical" evidence="8">
    <location>
        <begin position="291"/>
        <end position="311"/>
    </location>
</feature>
<dbReference type="AlphaFoldDB" id="A0AAN9TJ11"/>
<evidence type="ECO:0000256" key="4">
    <source>
        <dbReference type="ARBA" id="ARBA00022597"/>
    </source>
</evidence>
<dbReference type="InterPro" id="IPR005829">
    <property type="entry name" value="Sugar_transporter_CS"/>
</dbReference>
<dbReference type="SUPFAM" id="SSF103473">
    <property type="entry name" value="MFS general substrate transporter"/>
    <property type="match status" value="1"/>
</dbReference>
<evidence type="ECO:0000256" key="5">
    <source>
        <dbReference type="ARBA" id="ARBA00022692"/>
    </source>
</evidence>
<feature type="transmembrane region" description="Helical" evidence="8">
    <location>
        <begin position="85"/>
        <end position="106"/>
    </location>
</feature>
<evidence type="ECO:0000256" key="3">
    <source>
        <dbReference type="ARBA" id="ARBA00022475"/>
    </source>
</evidence>
<feature type="transmembrane region" description="Helical" evidence="8">
    <location>
        <begin position="60"/>
        <end position="79"/>
    </location>
</feature>
<feature type="transmembrane region" description="Helical" evidence="8">
    <location>
        <begin position="265"/>
        <end position="284"/>
    </location>
</feature>
<sequence length="429" mass="48235">MTGVGYGWIAPTLVNLQKAGSELQLNDEETSWMASLHEVTHAIGPIFSFMFLDRIGRKNCFIISSFLLFLTWLLTIFARSISLVYLTRLIFGFAISINELTSSIYLGENCSPSIRGIICSLLPLCHYAGVFVEFVVATYLPYSTVAIINTIFGFITVLTIFLLKETPYYLVMKGHFKGAEKTLTWLNGDICENESKIEIEKIKENIQLEKVKKNSYLTLFSSPENYKTVVTVFIITMLWVLSGFNSINSYASTIFLSSTLTANEFTILLGIVQFGAACISPFIVERYNRRTLLMISFLTMTLSQGATFILFRTGFVSHHNVYFPWLLFASVALYSFTLALVYPAVFIIRGELLPLSVKAIGGFLTVSVDSLASFLTIRLFPIITQQYGIEFNFLLYCTASMLGCVYIYLALPETRGKSLIDIQKSIKQT</sequence>
<dbReference type="PANTHER" id="PTHR48021">
    <property type="match status" value="1"/>
</dbReference>
<accession>A0AAN9TJ11</accession>
<gene>
    <name evidence="10" type="ORF">V9T40_010927</name>
</gene>
<keyword evidence="11" id="KW-1185">Reference proteome</keyword>
<keyword evidence="7 8" id="KW-0472">Membrane</keyword>
<dbReference type="InterPro" id="IPR036259">
    <property type="entry name" value="MFS_trans_sf"/>
</dbReference>
<evidence type="ECO:0000313" key="11">
    <source>
        <dbReference type="Proteomes" id="UP001367676"/>
    </source>
</evidence>
<keyword evidence="2" id="KW-0813">Transport</keyword>
<dbReference type="Pfam" id="PF00083">
    <property type="entry name" value="Sugar_tr"/>
    <property type="match status" value="1"/>
</dbReference>
<feature type="transmembrane region" description="Helical" evidence="8">
    <location>
        <begin position="360"/>
        <end position="381"/>
    </location>
</feature>
<evidence type="ECO:0000256" key="1">
    <source>
        <dbReference type="ARBA" id="ARBA00004651"/>
    </source>
</evidence>
<name>A0AAN9TJ11_9HEMI</name>
<evidence type="ECO:0000313" key="10">
    <source>
        <dbReference type="EMBL" id="KAK7573736.1"/>
    </source>
</evidence>
<feature type="transmembrane region" description="Helical" evidence="8">
    <location>
        <begin position="118"/>
        <end position="140"/>
    </location>
</feature>